<comment type="caution">
    <text evidence="2">The sequence shown here is derived from an EMBL/GenBank/DDBJ whole genome shotgun (WGS) entry which is preliminary data.</text>
</comment>
<keyword evidence="3" id="KW-1185">Reference proteome</keyword>
<proteinExistence type="predicted"/>
<accession>A0ABD1Y3L7</accession>
<keyword evidence="1" id="KW-0175">Coiled coil</keyword>
<evidence type="ECO:0000313" key="2">
    <source>
        <dbReference type="EMBL" id="KAL2621351.1"/>
    </source>
</evidence>
<protein>
    <submittedName>
        <fullName evidence="2">Uncharacterized protein</fullName>
    </submittedName>
</protein>
<evidence type="ECO:0000313" key="3">
    <source>
        <dbReference type="Proteomes" id="UP001605036"/>
    </source>
</evidence>
<organism evidence="2 3">
    <name type="scientific">Riccia fluitans</name>
    <dbReference type="NCBI Taxonomy" id="41844"/>
    <lineage>
        <taxon>Eukaryota</taxon>
        <taxon>Viridiplantae</taxon>
        <taxon>Streptophyta</taxon>
        <taxon>Embryophyta</taxon>
        <taxon>Marchantiophyta</taxon>
        <taxon>Marchantiopsida</taxon>
        <taxon>Marchantiidae</taxon>
        <taxon>Marchantiales</taxon>
        <taxon>Ricciaceae</taxon>
        <taxon>Riccia</taxon>
    </lineage>
</organism>
<dbReference type="Proteomes" id="UP001605036">
    <property type="component" value="Unassembled WGS sequence"/>
</dbReference>
<sequence length="140" mass="16372">MADYRPDWHMWVSSKIRGRLGHDHNDKILGGKFREGCQAIVRIVCADFLAKQAIARHEPLLLEARNAFTNTRANWDSEKGELVHEREALKEELNKAKEMAVEAKQHTEVVRLKKEAMQQQYTKEKVEWERKITHLIEKVG</sequence>
<feature type="coiled-coil region" evidence="1">
    <location>
        <begin position="72"/>
        <end position="106"/>
    </location>
</feature>
<dbReference type="EMBL" id="JBHFFA010000006">
    <property type="protein sequence ID" value="KAL2621351.1"/>
    <property type="molecule type" value="Genomic_DNA"/>
</dbReference>
<gene>
    <name evidence="2" type="ORF">R1flu_001556</name>
</gene>
<dbReference type="AlphaFoldDB" id="A0ABD1Y3L7"/>
<name>A0ABD1Y3L7_9MARC</name>
<evidence type="ECO:0000256" key="1">
    <source>
        <dbReference type="SAM" id="Coils"/>
    </source>
</evidence>
<reference evidence="2 3" key="1">
    <citation type="submission" date="2024-09" db="EMBL/GenBank/DDBJ databases">
        <title>Chromosome-scale assembly of Riccia fluitans.</title>
        <authorList>
            <person name="Paukszto L."/>
            <person name="Sawicki J."/>
            <person name="Karawczyk K."/>
            <person name="Piernik-Szablinska J."/>
            <person name="Szczecinska M."/>
            <person name="Mazdziarz M."/>
        </authorList>
    </citation>
    <scope>NUCLEOTIDE SEQUENCE [LARGE SCALE GENOMIC DNA]</scope>
    <source>
        <strain evidence="2">Rf_01</strain>
        <tissue evidence="2">Aerial parts of the thallus</tissue>
    </source>
</reference>